<protein>
    <submittedName>
        <fullName evidence="1">Uncharacterized protein</fullName>
    </submittedName>
</protein>
<dbReference type="RefSeq" id="WP_311560119.1">
    <property type="nucleotide sequence ID" value="NZ_JAVREJ010000037.1"/>
</dbReference>
<reference evidence="2" key="1">
    <citation type="submission" date="2023-07" db="EMBL/GenBank/DDBJ databases">
        <title>30 novel species of actinomycetes from the DSMZ collection.</title>
        <authorList>
            <person name="Nouioui I."/>
        </authorList>
    </citation>
    <scope>NUCLEOTIDE SEQUENCE [LARGE SCALE GENOMIC DNA]</scope>
    <source>
        <strain evidence="2">DSM 45834</strain>
    </source>
</reference>
<evidence type="ECO:0000313" key="1">
    <source>
        <dbReference type="EMBL" id="MDT0353606.1"/>
    </source>
</evidence>
<keyword evidence="2" id="KW-1185">Reference proteome</keyword>
<proteinExistence type="predicted"/>
<dbReference type="Proteomes" id="UP001183202">
    <property type="component" value="Unassembled WGS sequence"/>
</dbReference>
<name>A0ABU2NI24_9PSEU</name>
<organism evidence="1 2">
    <name type="scientific">Pseudonocardia charpentierae</name>
    <dbReference type="NCBI Taxonomy" id="3075545"/>
    <lineage>
        <taxon>Bacteria</taxon>
        <taxon>Bacillati</taxon>
        <taxon>Actinomycetota</taxon>
        <taxon>Actinomycetes</taxon>
        <taxon>Pseudonocardiales</taxon>
        <taxon>Pseudonocardiaceae</taxon>
        <taxon>Pseudonocardia</taxon>
    </lineage>
</organism>
<gene>
    <name evidence="1" type="ORF">RM445_29355</name>
</gene>
<comment type="caution">
    <text evidence="1">The sequence shown here is derived from an EMBL/GenBank/DDBJ whole genome shotgun (WGS) entry which is preliminary data.</text>
</comment>
<sequence>MTAGTADDDDVWIARLTPVDGDVAALLTKPLGLDVWERGSDHLVVMATELQLAELERRRLAQVDRLSTRNQYISRMQPDTAREDD</sequence>
<dbReference type="EMBL" id="JAVREJ010000037">
    <property type="protein sequence ID" value="MDT0353606.1"/>
    <property type="molecule type" value="Genomic_DNA"/>
</dbReference>
<accession>A0ABU2NI24</accession>
<evidence type="ECO:0000313" key="2">
    <source>
        <dbReference type="Proteomes" id="UP001183202"/>
    </source>
</evidence>